<dbReference type="PANTHER" id="PTHR22916:SF51">
    <property type="entry name" value="GLYCOSYLTRANSFERASE EPSH-RELATED"/>
    <property type="match status" value="1"/>
</dbReference>
<reference evidence="4 5" key="1">
    <citation type="submission" date="2019-04" db="EMBL/GenBank/DDBJ databases">
        <title>Draft genome sequence of Robertkochia marina CC-AMO-30D.</title>
        <authorList>
            <person name="Hameed A."/>
            <person name="Lin S.-Y."/>
            <person name="Shahina M."/>
            <person name="Lai W.-A."/>
            <person name="Young C.-C."/>
        </authorList>
    </citation>
    <scope>NUCLEOTIDE SEQUENCE [LARGE SCALE GENOMIC DNA]</scope>
    <source>
        <strain evidence="4 5">CC-AMO-30D</strain>
    </source>
</reference>
<evidence type="ECO:0000256" key="2">
    <source>
        <dbReference type="ARBA" id="ARBA00022679"/>
    </source>
</evidence>
<keyword evidence="1" id="KW-0328">Glycosyltransferase</keyword>
<feature type="domain" description="Glycosyltransferase 2-like" evidence="3">
    <location>
        <begin position="4"/>
        <end position="165"/>
    </location>
</feature>
<dbReference type="InterPro" id="IPR029044">
    <property type="entry name" value="Nucleotide-diphossugar_trans"/>
</dbReference>
<protein>
    <submittedName>
        <fullName evidence="4">Glycosyltransferase</fullName>
    </submittedName>
</protein>
<dbReference type="InterPro" id="IPR001173">
    <property type="entry name" value="Glyco_trans_2-like"/>
</dbReference>
<proteinExistence type="predicted"/>
<dbReference type="CDD" id="cd00761">
    <property type="entry name" value="Glyco_tranf_GTA_type"/>
    <property type="match status" value="1"/>
</dbReference>
<sequence>MRLSILISMYNSENYIEHCLKSVLNQDIPFTDYEILVADDGSTDGSYAIVKNYADRYSNIKLIKGTNEGVYTKRNLLMRMASGKYLYHLDADDYIAPNCLSFLLKITEQHDLDILGFGSLITYDHGYLEPNLILDSERPIETITGKEMLLRESGIRYETWWYFIKASFFNDAGIWFEVNNRVTSDANFTIELFIKASKAYFLELTLHYYFQSENSLMRNHCDKSLNNRLKGNLNTVTCFNELAKKLDPRNSLDNNVKEVLSRKMTILTYQALFDLSRSNLKLERKFEILDILKHESLYPISQLKGSEFSKLFHVILLRIINEPFVFSNLLRIRFFRGFHLIYRKLPFVSS</sequence>
<dbReference type="Proteomes" id="UP000305939">
    <property type="component" value="Unassembled WGS sequence"/>
</dbReference>
<dbReference type="Gene3D" id="3.90.550.10">
    <property type="entry name" value="Spore Coat Polysaccharide Biosynthesis Protein SpsA, Chain A"/>
    <property type="match status" value="1"/>
</dbReference>
<dbReference type="EMBL" id="SSMC01000003">
    <property type="protein sequence ID" value="THD66769.1"/>
    <property type="molecule type" value="Genomic_DNA"/>
</dbReference>
<gene>
    <name evidence="4" type="ORF">E7Z59_13400</name>
</gene>
<dbReference type="GO" id="GO:0016758">
    <property type="term" value="F:hexosyltransferase activity"/>
    <property type="evidence" value="ECO:0007669"/>
    <property type="project" value="UniProtKB-ARBA"/>
</dbReference>
<evidence type="ECO:0000259" key="3">
    <source>
        <dbReference type="Pfam" id="PF00535"/>
    </source>
</evidence>
<dbReference type="AlphaFoldDB" id="A0A4S3LYT6"/>
<evidence type="ECO:0000256" key="1">
    <source>
        <dbReference type="ARBA" id="ARBA00022676"/>
    </source>
</evidence>
<keyword evidence="5" id="KW-1185">Reference proteome</keyword>
<name>A0A4S3LYT6_9FLAO</name>
<comment type="caution">
    <text evidence="4">The sequence shown here is derived from an EMBL/GenBank/DDBJ whole genome shotgun (WGS) entry which is preliminary data.</text>
</comment>
<dbReference type="RefSeq" id="WP_136336838.1">
    <property type="nucleotide sequence ID" value="NZ_SSMC01000003.1"/>
</dbReference>
<evidence type="ECO:0000313" key="5">
    <source>
        <dbReference type="Proteomes" id="UP000305939"/>
    </source>
</evidence>
<evidence type="ECO:0000313" key="4">
    <source>
        <dbReference type="EMBL" id="THD66769.1"/>
    </source>
</evidence>
<dbReference type="SUPFAM" id="SSF53448">
    <property type="entry name" value="Nucleotide-diphospho-sugar transferases"/>
    <property type="match status" value="1"/>
</dbReference>
<dbReference type="PANTHER" id="PTHR22916">
    <property type="entry name" value="GLYCOSYLTRANSFERASE"/>
    <property type="match status" value="1"/>
</dbReference>
<accession>A0A4S3LYT6</accession>
<organism evidence="4 5">
    <name type="scientific">Robertkochia marina</name>
    <dbReference type="NCBI Taxonomy" id="1227945"/>
    <lineage>
        <taxon>Bacteria</taxon>
        <taxon>Pseudomonadati</taxon>
        <taxon>Bacteroidota</taxon>
        <taxon>Flavobacteriia</taxon>
        <taxon>Flavobacteriales</taxon>
        <taxon>Flavobacteriaceae</taxon>
        <taxon>Robertkochia</taxon>
    </lineage>
</organism>
<keyword evidence="2 4" id="KW-0808">Transferase</keyword>
<dbReference type="Pfam" id="PF00535">
    <property type="entry name" value="Glycos_transf_2"/>
    <property type="match status" value="1"/>
</dbReference>